<evidence type="ECO:0000313" key="5">
    <source>
        <dbReference type="Proteomes" id="UP000053719"/>
    </source>
</evidence>
<sequence>MTYQVKIIYPKEEAAENNKLTERTFNEFIDGLELEEVITQYEQLLTKGYSISVNFAPPQLDDKGTEPDPFMIAGRLELAGIPYKATLKLKASGDYESMVKIAKMIEQQDYDYDISAKLQIRENSSVDFEKEGSWFDKDYTKYTILPKASSQDIADLKTLYDALVEEHQKVTINIKAKVKKDDDDSFANQLAAYPPETMIIFKLTDADIYGE</sequence>
<evidence type="ECO:0000313" key="3">
    <source>
        <dbReference type="EMBL" id="KSU24256.1"/>
    </source>
</evidence>
<dbReference type="Proteomes" id="UP000052991">
    <property type="component" value="Unassembled WGS sequence"/>
</dbReference>
<reference evidence="2" key="3">
    <citation type="journal article" date="2017" name="Genome Announc.">
        <title>Draft Genome Sequences of 24 Lactococcus lactis Strains.</title>
        <authorList>
            <person name="Backus L."/>
            <person name="Wels M."/>
            <person name="Boekhorst J."/>
            <person name="Dijkstra A.R."/>
            <person name="Beerthuyzen M."/>
            <person name="Kelly W.J."/>
            <person name="Siezen R.J."/>
            <person name="van Hijum S.A."/>
            <person name="Bachmann H."/>
        </authorList>
    </citation>
    <scope>NUCLEOTIDE SEQUENCE</scope>
    <source>
        <strain evidence="2">M20</strain>
        <strain evidence="3">N42</strain>
    </source>
</reference>
<dbReference type="RefSeq" id="WP_003132036.1">
    <property type="nucleotide sequence ID" value="NZ_BAABQR010000009.1"/>
</dbReference>
<dbReference type="PATRIC" id="fig|1360.100.peg.2379"/>
<protein>
    <submittedName>
        <fullName evidence="2">Uncharacterized protein</fullName>
    </submittedName>
</protein>
<evidence type="ECO:0000313" key="4">
    <source>
        <dbReference type="Proteomes" id="UP000052991"/>
    </source>
</evidence>
<reference evidence="4 5" key="1">
    <citation type="submission" date="2015-10" db="EMBL/GenBank/DDBJ databases">
        <title>Draft Genome Sequences of 11 Lactococcus lactis subspecies cremoris strains.</title>
        <authorList>
            <person name="Wels M."/>
            <person name="Backus L."/>
            <person name="Boekhorst J."/>
            <person name="Dijkstra A."/>
            <person name="Beerthuizen M."/>
            <person name="Kelly W."/>
            <person name="Siezen R."/>
            <person name="Bachmann H."/>
            <person name="Van Hijum S."/>
        </authorList>
    </citation>
    <scope>NUCLEOTIDE SEQUENCE [LARGE SCALE GENOMIC DNA]</scope>
    <source>
        <strain evidence="5">M20</strain>
        <strain evidence="4">N42</strain>
    </source>
</reference>
<name>A0A0A7T2T0_LACLL</name>
<dbReference type="Proteomes" id="UP000053719">
    <property type="component" value="Unassembled WGS sequence"/>
</dbReference>
<dbReference type="EMBL" id="LKLU01000024">
    <property type="protein sequence ID" value="KSU22636.1"/>
    <property type="molecule type" value="Genomic_DNA"/>
</dbReference>
<dbReference type="EMBL" id="LKLW01000155">
    <property type="protein sequence ID" value="KSU24256.1"/>
    <property type="molecule type" value="Genomic_DNA"/>
</dbReference>
<reference evidence="1" key="4">
    <citation type="submission" date="2023-07" db="EMBL/GenBank/DDBJ databases">
        <authorList>
            <person name="McDonnell B."/>
        </authorList>
    </citation>
    <scope>NUCLEOTIDE SEQUENCE</scope>
    <source>
        <strain evidence="1">UC06</strain>
    </source>
</reference>
<evidence type="ECO:0000313" key="6">
    <source>
        <dbReference type="Proteomes" id="UP000192095"/>
    </source>
</evidence>
<proteinExistence type="predicted"/>
<organism evidence="2 5">
    <name type="scientific">Lactococcus lactis subsp. lactis</name>
    <name type="common">Streptococcus lactis</name>
    <dbReference type="NCBI Taxonomy" id="1360"/>
    <lineage>
        <taxon>Bacteria</taxon>
        <taxon>Bacillati</taxon>
        <taxon>Bacillota</taxon>
        <taxon>Bacilli</taxon>
        <taxon>Lactobacillales</taxon>
        <taxon>Streptococcaceae</taxon>
        <taxon>Lactococcus</taxon>
    </lineage>
</organism>
<evidence type="ECO:0000313" key="1">
    <source>
        <dbReference type="EMBL" id="ARE21997.2"/>
    </source>
</evidence>
<accession>A0A0A7T2T0</accession>
<dbReference type="AlphaFoldDB" id="A0A0A7T2T0"/>
<dbReference type="EMBL" id="CP015902">
    <property type="protein sequence ID" value="ARE21997.2"/>
    <property type="molecule type" value="Genomic_DNA"/>
</dbReference>
<reference evidence="1 6" key="2">
    <citation type="journal article" date="2017" name="BMC Genomics">
        <title>Comparative and functional genomics of the Lactococcus lactis taxon; insights into evolution and niche adaptation.</title>
        <authorList>
            <person name="Kelleher P."/>
            <person name="Bottacini F."/>
            <person name="Mahony J."/>
            <person name="Kilcawley K.N."/>
            <person name="van Sinderen D."/>
        </authorList>
    </citation>
    <scope>NUCLEOTIDE SEQUENCE [LARGE SCALE GENOMIC DNA]</scope>
    <source>
        <strain evidence="1 6">UC06</strain>
    </source>
</reference>
<gene>
    <name evidence="1" type="ORF">LLUC06_2456</name>
    <name evidence="2" type="ORF">M20_0464</name>
    <name evidence="3" type="ORF">N42_2511</name>
</gene>
<dbReference type="Proteomes" id="UP000192095">
    <property type="component" value="Chromosome"/>
</dbReference>
<evidence type="ECO:0000313" key="2">
    <source>
        <dbReference type="EMBL" id="KSU22636.1"/>
    </source>
</evidence>